<name>F0WFF3_9STRA</name>
<dbReference type="EMBL" id="FR824127">
    <property type="protein sequence ID" value="CCA19935.1"/>
    <property type="molecule type" value="Genomic_DNA"/>
</dbReference>
<protein>
    <submittedName>
        <fullName evidence="2">AlNc14C82G5342 protein</fullName>
    </submittedName>
</protein>
<dbReference type="AlphaFoldDB" id="F0WFF3"/>
<gene>
    <name evidence="2" type="primary">AlNc14C82G5342</name>
    <name evidence="2" type="ORF">ALNC14_060780</name>
</gene>
<sequence length="411" mass="46616">MREPTIGLISLLLHAATASFLNLRPDANIVLFISASRYDALALSLLLSQFEGDVAFIGIYAGTAQHSTIELPDLQFIHGMTRGRIPTTQFIGEETSDGHRAVTSLERERFMDVLKSGGLKKTIMVFSYYHILEVFLSDPNAQQYMKRIYIPDTESYKTLSRKDRGVEILSFASALTPECAEGSSHQSDFLKAQSLSLKEHTLTPILLLQREHIHFEQDYIHAACSFAVFVVMSYGLELGIIRKLELNLADINVFESDPDMPLNQHLYARLHTKIHVDSHFTVVNKWISHRIRDVPPRGIPPDQVHNLVFLAQVDRALRQMLEKFPVFTNLRLTPTHDTSETILPDLASSLSLMMDDVLRLYDTCDAIINPRVSKFNSDFSVLDAKLNAYAMKIDAFEKSLASMRKRKYDDI</sequence>
<evidence type="ECO:0000256" key="1">
    <source>
        <dbReference type="SAM" id="SignalP"/>
    </source>
</evidence>
<accession>F0WFF3</accession>
<keyword evidence="1" id="KW-0732">Signal</keyword>
<dbReference type="HOGENOM" id="CLU_669797_0_0_1"/>
<feature type="signal peptide" evidence="1">
    <location>
        <begin position="1"/>
        <end position="18"/>
    </location>
</feature>
<proteinExistence type="predicted"/>
<feature type="chain" id="PRO_5003263419" evidence="1">
    <location>
        <begin position="19"/>
        <end position="411"/>
    </location>
</feature>
<evidence type="ECO:0000313" key="2">
    <source>
        <dbReference type="EMBL" id="CCA19935.1"/>
    </source>
</evidence>
<organism evidence="2">
    <name type="scientific">Albugo laibachii Nc14</name>
    <dbReference type="NCBI Taxonomy" id="890382"/>
    <lineage>
        <taxon>Eukaryota</taxon>
        <taxon>Sar</taxon>
        <taxon>Stramenopiles</taxon>
        <taxon>Oomycota</taxon>
        <taxon>Peronosporomycetes</taxon>
        <taxon>Albuginales</taxon>
        <taxon>Albuginaceae</taxon>
        <taxon>Albugo</taxon>
    </lineage>
</organism>
<reference evidence="2" key="1">
    <citation type="journal article" date="2011" name="PLoS Biol.">
        <title>Gene gain and loss during evolution of obligate parasitism in the white rust pathogen of Arabidopsis thaliana.</title>
        <authorList>
            <person name="Kemen E."/>
            <person name="Gardiner A."/>
            <person name="Schultz-Larsen T."/>
            <person name="Kemen A.C."/>
            <person name="Balmuth A.L."/>
            <person name="Robert-Seilaniantz A."/>
            <person name="Bailey K."/>
            <person name="Holub E."/>
            <person name="Studholme D.J."/>
            <person name="Maclean D."/>
            <person name="Jones J.D."/>
        </authorList>
    </citation>
    <scope>NUCLEOTIDE SEQUENCE</scope>
</reference>
<reference evidence="2" key="2">
    <citation type="submission" date="2011-02" db="EMBL/GenBank/DDBJ databases">
        <authorList>
            <person name="MacLean D."/>
        </authorList>
    </citation>
    <scope>NUCLEOTIDE SEQUENCE</scope>
</reference>